<keyword evidence="3" id="KW-1185">Reference proteome</keyword>
<dbReference type="SUPFAM" id="SSF53300">
    <property type="entry name" value="vWA-like"/>
    <property type="match status" value="1"/>
</dbReference>
<protein>
    <submittedName>
        <fullName evidence="2">Uncharacterized protein (DUF58 family)</fullName>
    </submittedName>
</protein>
<proteinExistence type="predicted"/>
<evidence type="ECO:0000313" key="3">
    <source>
        <dbReference type="Proteomes" id="UP000541810"/>
    </source>
</evidence>
<comment type="caution">
    <text evidence="2">The sequence shown here is derived from an EMBL/GenBank/DDBJ whole genome shotgun (WGS) entry which is preliminary data.</text>
</comment>
<dbReference type="PANTHER" id="PTHR33608:SF7">
    <property type="entry name" value="DUF58 DOMAIN-CONTAINING PROTEIN"/>
    <property type="match status" value="1"/>
</dbReference>
<dbReference type="EMBL" id="JACHGY010000001">
    <property type="protein sequence ID" value="MBB6430323.1"/>
    <property type="molecule type" value="Genomic_DNA"/>
</dbReference>
<dbReference type="Pfam" id="PF01882">
    <property type="entry name" value="DUF58"/>
    <property type="match status" value="1"/>
</dbReference>
<dbReference type="Gene3D" id="3.40.50.410">
    <property type="entry name" value="von Willebrand factor, type A domain"/>
    <property type="match status" value="1"/>
</dbReference>
<dbReference type="RefSeq" id="WP_184677844.1">
    <property type="nucleotide sequence ID" value="NZ_JACHGY010000001.1"/>
</dbReference>
<accession>A0A7X0LLU0</accession>
<feature type="domain" description="DUF58" evidence="1">
    <location>
        <begin position="52"/>
        <end position="260"/>
    </location>
</feature>
<evidence type="ECO:0000259" key="1">
    <source>
        <dbReference type="Pfam" id="PF01882"/>
    </source>
</evidence>
<name>A0A7X0LLU0_9BACT</name>
<reference evidence="2 3" key="1">
    <citation type="submission" date="2020-08" db="EMBL/GenBank/DDBJ databases">
        <title>Genomic Encyclopedia of Type Strains, Phase IV (KMG-IV): sequencing the most valuable type-strain genomes for metagenomic binning, comparative biology and taxonomic classification.</title>
        <authorList>
            <person name="Goeker M."/>
        </authorList>
    </citation>
    <scope>NUCLEOTIDE SEQUENCE [LARGE SCALE GENOMIC DNA]</scope>
    <source>
        <strain evidence="2 3">DSM 103725</strain>
    </source>
</reference>
<dbReference type="AlphaFoldDB" id="A0A7X0LLU0"/>
<organism evidence="2 3">
    <name type="scientific">Algisphaera agarilytica</name>
    <dbReference type="NCBI Taxonomy" id="1385975"/>
    <lineage>
        <taxon>Bacteria</taxon>
        <taxon>Pseudomonadati</taxon>
        <taxon>Planctomycetota</taxon>
        <taxon>Phycisphaerae</taxon>
        <taxon>Phycisphaerales</taxon>
        <taxon>Phycisphaeraceae</taxon>
        <taxon>Algisphaera</taxon>
    </lineage>
</organism>
<dbReference type="Proteomes" id="UP000541810">
    <property type="component" value="Unassembled WGS sequence"/>
</dbReference>
<dbReference type="InterPro" id="IPR036465">
    <property type="entry name" value="vWFA_dom_sf"/>
</dbReference>
<sequence>MADTALNPDTLLTPEFMRQLDRLDVRSRKMLRGTVQGERRSKKRGASVEFADYRNYVVGDDLRRIDWNLYARLDKLFLRLFMEEEDLSVSLVIDTTVSMDYGEPNKLLYAKQMVAALGYIALTHYNRLNLYSFTDTVAGTAEGMRGRRPIPRMVDWLNQQQPTPGEGNLAAVCKKLAMLNQRPGVVVLVSDFFDKGDLSAALRYLAGDRYDAYAIQLLSPQEVDPAKGGVVGDLKLTDMEDGDLAEVSVSKALLEKYQANLQAYCQHVRDTCTKRGMSYMTATTDLAVELVVLKYLRERGLLG</sequence>
<gene>
    <name evidence="2" type="ORF">HNQ40_002129</name>
</gene>
<dbReference type="PANTHER" id="PTHR33608">
    <property type="entry name" value="BLL2464 PROTEIN"/>
    <property type="match status" value="1"/>
</dbReference>
<dbReference type="InterPro" id="IPR002881">
    <property type="entry name" value="DUF58"/>
</dbReference>
<evidence type="ECO:0000313" key="2">
    <source>
        <dbReference type="EMBL" id="MBB6430323.1"/>
    </source>
</evidence>